<sequence>MSNLKQQLTKCVNADMQNLTKNTLDQKWSNLCVPISVTTLLRFAINKDLYFHDKRNHYTFEKILTILTMTVYPRSLAGLNLNPKKEEKDFQTNDIETLLERICKKTYLSESGWEIVRKQGYPEIAESTCEFEKVFLNENFVFTRPLTVTGVILFQNEMNPTFHQMTLDRIENGEYILQNTQFSDEHPAVIRIEQTRPYFHPSYEFVNNLCIQTQNNIYVEGNIKLRFVNQNRLMRYNKWYLLPQAYSLTLTKI</sequence>
<reference evidence="1" key="1">
    <citation type="journal article" date="2010" name="Science">
        <title>Plasticity of animal genome architecture unmasked by rapid evolution of a pelagic tunicate.</title>
        <authorList>
            <person name="Denoeud F."/>
            <person name="Henriet S."/>
            <person name="Mungpakdee S."/>
            <person name="Aury J.M."/>
            <person name="Da Silva C."/>
            <person name="Brinkmann H."/>
            <person name="Mikhaleva J."/>
            <person name="Olsen L.C."/>
            <person name="Jubin C."/>
            <person name="Canestro C."/>
            <person name="Bouquet J.M."/>
            <person name="Danks G."/>
            <person name="Poulain J."/>
            <person name="Campsteijn C."/>
            <person name="Adamski M."/>
            <person name="Cross I."/>
            <person name="Yadetie F."/>
            <person name="Muffato M."/>
            <person name="Louis A."/>
            <person name="Butcher S."/>
            <person name="Tsagkogeorga G."/>
            <person name="Konrad A."/>
            <person name="Singh S."/>
            <person name="Jensen M.F."/>
            <person name="Cong E.H."/>
            <person name="Eikeseth-Otteraa H."/>
            <person name="Noel B."/>
            <person name="Anthouard V."/>
            <person name="Porcel B.M."/>
            <person name="Kachouri-Lafond R."/>
            <person name="Nishino A."/>
            <person name="Ugolini M."/>
            <person name="Chourrout P."/>
            <person name="Nishida H."/>
            <person name="Aasland R."/>
            <person name="Huzurbazar S."/>
            <person name="Westhof E."/>
            <person name="Delsuc F."/>
            <person name="Lehrach H."/>
            <person name="Reinhardt R."/>
            <person name="Weissenbach J."/>
            <person name="Roy S.W."/>
            <person name="Artiguenave F."/>
            <person name="Postlethwait J.H."/>
            <person name="Manak J.R."/>
            <person name="Thompson E.M."/>
            <person name="Jaillon O."/>
            <person name="Du Pasquier L."/>
            <person name="Boudinot P."/>
            <person name="Liberles D.A."/>
            <person name="Volff J.N."/>
            <person name="Philippe H."/>
            <person name="Lenhard B."/>
            <person name="Roest Crollius H."/>
            <person name="Wincker P."/>
            <person name="Chourrout D."/>
        </authorList>
    </citation>
    <scope>NUCLEOTIDE SEQUENCE [LARGE SCALE GENOMIC DNA]</scope>
</reference>
<organism evidence="1">
    <name type="scientific">Oikopleura dioica</name>
    <name type="common">Tunicate</name>
    <dbReference type="NCBI Taxonomy" id="34765"/>
    <lineage>
        <taxon>Eukaryota</taxon>
        <taxon>Metazoa</taxon>
        <taxon>Chordata</taxon>
        <taxon>Tunicata</taxon>
        <taxon>Appendicularia</taxon>
        <taxon>Copelata</taxon>
        <taxon>Oikopleuridae</taxon>
        <taxon>Oikopleura</taxon>
    </lineage>
</organism>
<name>E4YL68_OIKDI</name>
<dbReference type="AlphaFoldDB" id="E4YL68"/>
<gene>
    <name evidence="1" type="ORF">GSOID_T00028714001</name>
</gene>
<evidence type="ECO:0000313" key="1">
    <source>
        <dbReference type="EMBL" id="CBY36229.1"/>
    </source>
</evidence>
<dbReference type="Proteomes" id="UP000011014">
    <property type="component" value="Unassembled WGS sequence"/>
</dbReference>
<proteinExistence type="predicted"/>
<accession>E4YL68</accession>
<dbReference type="EMBL" id="FN654742">
    <property type="protein sequence ID" value="CBY36229.1"/>
    <property type="molecule type" value="Genomic_DNA"/>
</dbReference>
<protein>
    <submittedName>
        <fullName evidence="1">Uncharacterized protein</fullName>
    </submittedName>
</protein>